<evidence type="ECO:0000256" key="5">
    <source>
        <dbReference type="RuleBase" id="RU367024"/>
    </source>
</evidence>
<comment type="similarity">
    <text evidence="2 5">Belongs to the dUTPase family.</text>
</comment>
<keyword evidence="5" id="KW-0460">Magnesium</keyword>
<sequence>MKECDFDKILTEDTELDLELNNHPMIQTAPLNPRDALYDTYTIPTGDKLGDMTNELTAYSESAYITEFVSGGPNNHSYNVFVPETNEYRSTTKVRGVTLNYENTKIVNFTAIKDMILKDMDPVLVTNPRKIKRKRGPIVVSQLERKNNILFTKLSSVLKYQKINRNAISPVRATTHSAGLDLKSLYNCSIQPSRRRLVKINISIILPAETYGRISPQSSLALHHRIDVLAGVIDEDYRVNICVLLINHGDTVFRIKRGDKIAQLVCVKMDYPRVEHTNSLSNTQRGEGGFGSSDITIKDRVIVLVQQQQHDQRNTRRVHIDVRVCTPFHTEITGTI</sequence>
<evidence type="ECO:0000256" key="1">
    <source>
        <dbReference type="ARBA" id="ARBA00005142"/>
    </source>
</evidence>
<dbReference type="InterPro" id="IPR029054">
    <property type="entry name" value="dUTPase-like"/>
</dbReference>
<dbReference type="EMBL" id="OB796997">
    <property type="protein sequence ID" value="CAD7433983.1"/>
    <property type="molecule type" value="Genomic_DNA"/>
</dbReference>
<dbReference type="GO" id="GO:0004170">
    <property type="term" value="F:dUTP diphosphatase activity"/>
    <property type="evidence" value="ECO:0007669"/>
    <property type="project" value="UniProtKB-UniRule"/>
</dbReference>
<name>A0A7R9EH91_9NEOP</name>
<dbReference type="InterPro" id="IPR036157">
    <property type="entry name" value="dUTPase-like_sf"/>
</dbReference>
<reference evidence="7" key="1">
    <citation type="submission" date="2020-11" db="EMBL/GenBank/DDBJ databases">
        <authorList>
            <person name="Tran Van P."/>
        </authorList>
    </citation>
    <scope>NUCLEOTIDE SEQUENCE</scope>
</reference>
<dbReference type="InterPro" id="IPR033704">
    <property type="entry name" value="dUTPase_trimeric"/>
</dbReference>
<dbReference type="PANTHER" id="PTHR11241">
    <property type="entry name" value="DEOXYURIDINE 5'-TRIPHOSPHATE NUCLEOTIDOHYDROLASE"/>
    <property type="match status" value="1"/>
</dbReference>
<accession>A0A7R9EH91</accession>
<dbReference type="Pfam" id="PF00692">
    <property type="entry name" value="dUTPase"/>
    <property type="match status" value="1"/>
</dbReference>
<gene>
    <name evidence="7" type="ORF">TMSB3V08_LOCUS10646</name>
</gene>
<comment type="cofactor">
    <cofactor evidence="5">
        <name>Mg(2+)</name>
        <dbReference type="ChEBI" id="CHEBI:18420"/>
    </cofactor>
</comment>
<dbReference type="InterPro" id="IPR008181">
    <property type="entry name" value="dUTPase"/>
</dbReference>
<dbReference type="NCBIfam" id="TIGR00576">
    <property type="entry name" value="dut"/>
    <property type="match status" value="1"/>
</dbReference>
<feature type="domain" description="dUTPase-like" evidence="6">
    <location>
        <begin position="166"/>
        <end position="293"/>
    </location>
</feature>
<dbReference type="AlphaFoldDB" id="A0A7R9EH91"/>
<dbReference type="GO" id="GO:0000287">
    <property type="term" value="F:magnesium ion binding"/>
    <property type="evidence" value="ECO:0007669"/>
    <property type="project" value="UniProtKB-UniRule"/>
</dbReference>
<organism evidence="7">
    <name type="scientific">Timema monikensis</name>
    <dbReference type="NCBI Taxonomy" id="170555"/>
    <lineage>
        <taxon>Eukaryota</taxon>
        <taxon>Metazoa</taxon>
        <taxon>Ecdysozoa</taxon>
        <taxon>Arthropoda</taxon>
        <taxon>Hexapoda</taxon>
        <taxon>Insecta</taxon>
        <taxon>Pterygota</taxon>
        <taxon>Neoptera</taxon>
        <taxon>Polyneoptera</taxon>
        <taxon>Phasmatodea</taxon>
        <taxon>Timematodea</taxon>
        <taxon>Timematoidea</taxon>
        <taxon>Timematidae</taxon>
        <taxon>Timema</taxon>
    </lineage>
</organism>
<dbReference type="NCBIfam" id="NF001862">
    <property type="entry name" value="PRK00601.1"/>
    <property type="match status" value="1"/>
</dbReference>
<comment type="catalytic activity">
    <reaction evidence="5">
        <text>dUTP + H2O = dUMP + diphosphate + H(+)</text>
        <dbReference type="Rhea" id="RHEA:10248"/>
        <dbReference type="ChEBI" id="CHEBI:15377"/>
        <dbReference type="ChEBI" id="CHEBI:15378"/>
        <dbReference type="ChEBI" id="CHEBI:33019"/>
        <dbReference type="ChEBI" id="CHEBI:61555"/>
        <dbReference type="ChEBI" id="CHEBI:246422"/>
        <dbReference type="EC" id="3.6.1.23"/>
    </reaction>
</comment>
<protein>
    <recommendedName>
        <fullName evidence="5">Deoxyuridine 5'-triphosphate nucleotidohydrolase</fullName>
        <shortName evidence="5">dUTPase</shortName>
        <ecNumber evidence="5">3.6.1.23</ecNumber>
    </recommendedName>
    <alternativeName>
        <fullName evidence="5">dUTP pyrophosphatase</fullName>
    </alternativeName>
</protein>
<evidence type="ECO:0000259" key="6">
    <source>
        <dbReference type="Pfam" id="PF00692"/>
    </source>
</evidence>
<dbReference type="EC" id="3.6.1.23" evidence="5"/>
<keyword evidence="5" id="KW-0479">Metal-binding</keyword>
<dbReference type="GO" id="GO:0046081">
    <property type="term" value="P:dUTP catabolic process"/>
    <property type="evidence" value="ECO:0007669"/>
    <property type="project" value="UniProtKB-UniRule"/>
</dbReference>
<comment type="pathway">
    <text evidence="1 5">Pyrimidine metabolism; dUMP biosynthesis; dUMP from dCTP (dUTP route): step 2/2.</text>
</comment>
<dbReference type="PANTHER" id="PTHR11241:SF0">
    <property type="entry name" value="DEOXYURIDINE 5'-TRIPHOSPHATE NUCLEOTIDOHYDROLASE"/>
    <property type="match status" value="1"/>
</dbReference>
<keyword evidence="3 5" id="KW-0378">Hydrolase</keyword>
<proteinExistence type="inferred from homology"/>
<evidence type="ECO:0000256" key="3">
    <source>
        <dbReference type="ARBA" id="ARBA00022801"/>
    </source>
</evidence>
<dbReference type="CDD" id="cd07557">
    <property type="entry name" value="trimeric_dUTPase"/>
    <property type="match status" value="1"/>
</dbReference>
<dbReference type="GO" id="GO:0006226">
    <property type="term" value="P:dUMP biosynthetic process"/>
    <property type="evidence" value="ECO:0007669"/>
    <property type="project" value="UniProtKB-UniRule"/>
</dbReference>
<dbReference type="SUPFAM" id="SSF51283">
    <property type="entry name" value="dUTPase-like"/>
    <property type="match status" value="1"/>
</dbReference>
<dbReference type="UniPathway" id="UPA00610">
    <property type="reaction ID" value="UER00666"/>
</dbReference>
<dbReference type="Gene3D" id="2.70.40.10">
    <property type="match status" value="1"/>
</dbReference>
<keyword evidence="4 5" id="KW-0546">Nucleotide metabolism</keyword>
<evidence type="ECO:0000313" key="7">
    <source>
        <dbReference type="EMBL" id="CAD7433983.1"/>
    </source>
</evidence>
<comment type="function">
    <text evidence="5">Involved in nucleotide metabolism via production of dUMP, the immediate precursor of thymidine nucleotides, and decreases the intracellular concentration of dUTP so that uracil cannot be incorporated into DNA.</text>
</comment>
<evidence type="ECO:0000256" key="2">
    <source>
        <dbReference type="ARBA" id="ARBA00006581"/>
    </source>
</evidence>
<evidence type="ECO:0000256" key="4">
    <source>
        <dbReference type="ARBA" id="ARBA00023080"/>
    </source>
</evidence>